<dbReference type="PANTHER" id="PTHR30007">
    <property type="entry name" value="PHP DOMAIN PROTEIN"/>
    <property type="match status" value="1"/>
</dbReference>
<dbReference type="Proteomes" id="UP001577267">
    <property type="component" value="Unassembled WGS sequence"/>
</dbReference>
<dbReference type="PANTHER" id="PTHR30007:SF1">
    <property type="entry name" value="BLR1914 PROTEIN"/>
    <property type="match status" value="1"/>
</dbReference>
<dbReference type="Pfam" id="PF01609">
    <property type="entry name" value="DDE_Tnp_1"/>
    <property type="match status" value="1"/>
</dbReference>
<evidence type="ECO:0000313" key="4">
    <source>
        <dbReference type="Proteomes" id="UP001577267"/>
    </source>
</evidence>
<name>A0ABV4ZGS8_9ACTN</name>
<organism evidence="3 4">
    <name type="scientific">Streptomyces carpaticus</name>
    <dbReference type="NCBI Taxonomy" id="285558"/>
    <lineage>
        <taxon>Bacteria</taxon>
        <taxon>Bacillati</taxon>
        <taxon>Actinomycetota</taxon>
        <taxon>Actinomycetes</taxon>
        <taxon>Kitasatosporales</taxon>
        <taxon>Streptomycetaceae</taxon>
        <taxon>Streptomyces</taxon>
    </lineage>
</organism>
<evidence type="ECO:0000256" key="1">
    <source>
        <dbReference type="SAM" id="MobiDB-lite"/>
    </source>
</evidence>
<feature type="region of interest" description="Disordered" evidence="1">
    <location>
        <begin position="85"/>
        <end position="112"/>
    </location>
</feature>
<dbReference type="InterPro" id="IPR002559">
    <property type="entry name" value="Transposase_11"/>
</dbReference>
<accession>A0ABV4ZGS8</accession>
<proteinExistence type="predicted"/>
<comment type="caution">
    <text evidence="3">The sequence shown here is derived from an EMBL/GenBank/DDBJ whole genome shotgun (WGS) entry which is preliminary data.</text>
</comment>
<protein>
    <submittedName>
        <fullName evidence="3">Transposase</fullName>
    </submittedName>
</protein>
<reference evidence="3 4" key="1">
    <citation type="submission" date="2024-09" db="EMBL/GenBank/DDBJ databases">
        <title>Draft genome sequence of multifaceted antimicrobials producing Streptomyces sp. strain FH1.</title>
        <authorList>
            <person name="Hassan F."/>
            <person name="Ali H."/>
            <person name="Hassan N."/>
            <person name="Nawaz A."/>
        </authorList>
    </citation>
    <scope>NUCLEOTIDE SEQUENCE [LARGE SCALE GENOMIC DNA]</scope>
    <source>
        <strain evidence="3 4">FH1</strain>
    </source>
</reference>
<dbReference type="EMBL" id="JBHGBT010000002">
    <property type="protein sequence ID" value="MFB4193333.1"/>
    <property type="molecule type" value="Genomic_DNA"/>
</dbReference>
<feature type="region of interest" description="Disordered" evidence="1">
    <location>
        <begin position="119"/>
        <end position="138"/>
    </location>
</feature>
<gene>
    <name evidence="3" type="ORF">ACE11A_03045</name>
</gene>
<feature type="domain" description="Transposase IS4-like" evidence="2">
    <location>
        <begin position="45"/>
        <end position="179"/>
    </location>
</feature>
<sequence>MVSDAPRGSGRDRSPQRTRLELRARRCRLGAREKGVPLTGPNPVSRGKTGSKLHVLTDAQRLPVVVGVSAANVNDAQALRSLSSGYRPSDHAAAHVGDTPTRSGPTRRANRPATWRGYASATSLRGSPRPGVESSERLGRHRWKIERSNSWLFGYRRLAFRYERKGSYFLTLLGLATAMTCHKKPAKAAT</sequence>
<evidence type="ECO:0000259" key="2">
    <source>
        <dbReference type="Pfam" id="PF01609"/>
    </source>
</evidence>
<keyword evidence="4" id="KW-1185">Reference proteome</keyword>
<evidence type="ECO:0000313" key="3">
    <source>
        <dbReference type="EMBL" id="MFB4193333.1"/>
    </source>
</evidence>